<dbReference type="VEuPathDB" id="TrichDB:TVAGG3_0498020"/>
<dbReference type="KEGG" id="tva:4750965"/>
<dbReference type="Gene3D" id="1.25.10.10">
    <property type="entry name" value="Leucine-rich Repeat Variant"/>
    <property type="match status" value="1"/>
</dbReference>
<dbReference type="SMR" id="A2FPD4"/>
<dbReference type="Proteomes" id="UP000001542">
    <property type="component" value="Unassembled WGS sequence"/>
</dbReference>
<dbReference type="AlphaFoldDB" id="A2FPD4"/>
<dbReference type="GO" id="GO:0030015">
    <property type="term" value="C:CCR4-NOT core complex"/>
    <property type="evidence" value="ECO:0000318"/>
    <property type="project" value="GO_Central"/>
</dbReference>
<dbReference type="OrthoDB" id="1183224at2759"/>
<dbReference type="Pfam" id="PF04078">
    <property type="entry name" value="Rcd1"/>
    <property type="match status" value="1"/>
</dbReference>
<dbReference type="InterPro" id="IPR007216">
    <property type="entry name" value="CNOT9"/>
</dbReference>
<dbReference type="VEuPathDB" id="TrichDB:TVAG_156110"/>
<dbReference type="GO" id="GO:0017148">
    <property type="term" value="P:negative regulation of translation"/>
    <property type="evidence" value="ECO:0000318"/>
    <property type="project" value="GO_Central"/>
</dbReference>
<dbReference type="InterPro" id="IPR011989">
    <property type="entry name" value="ARM-like"/>
</dbReference>
<dbReference type="STRING" id="5722.A2FPD4"/>
<gene>
    <name evidence="2" type="ORF">TVAG_156110</name>
</gene>
<reference evidence="2" key="2">
    <citation type="journal article" date="2007" name="Science">
        <title>Draft genome sequence of the sexually transmitted pathogen Trichomonas vaginalis.</title>
        <authorList>
            <person name="Carlton J.M."/>
            <person name="Hirt R.P."/>
            <person name="Silva J.C."/>
            <person name="Delcher A.L."/>
            <person name="Schatz M."/>
            <person name="Zhao Q."/>
            <person name="Wortman J.R."/>
            <person name="Bidwell S.L."/>
            <person name="Alsmark U.C.M."/>
            <person name="Besteiro S."/>
            <person name="Sicheritz-Ponten T."/>
            <person name="Noel C.J."/>
            <person name="Dacks J.B."/>
            <person name="Foster P.G."/>
            <person name="Simillion C."/>
            <person name="Van de Peer Y."/>
            <person name="Miranda-Saavedra D."/>
            <person name="Barton G.J."/>
            <person name="Westrop G.D."/>
            <person name="Mueller S."/>
            <person name="Dessi D."/>
            <person name="Fiori P.L."/>
            <person name="Ren Q."/>
            <person name="Paulsen I."/>
            <person name="Zhang H."/>
            <person name="Bastida-Corcuera F.D."/>
            <person name="Simoes-Barbosa A."/>
            <person name="Brown M.T."/>
            <person name="Hayes R.D."/>
            <person name="Mukherjee M."/>
            <person name="Okumura C.Y."/>
            <person name="Schneider R."/>
            <person name="Smith A.J."/>
            <person name="Vanacova S."/>
            <person name="Villalvazo M."/>
            <person name="Haas B.J."/>
            <person name="Pertea M."/>
            <person name="Feldblyum T.V."/>
            <person name="Utterback T.R."/>
            <person name="Shu C.L."/>
            <person name="Osoegawa K."/>
            <person name="de Jong P.J."/>
            <person name="Hrdy I."/>
            <person name="Horvathova L."/>
            <person name="Zubacova Z."/>
            <person name="Dolezal P."/>
            <person name="Malik S.B."/>
            <person name="Logsdon J.M. Jr."/>
            <person name="Henze K."/>
            <person name="Gupta A."/>
            <person name="Wang C.C."/>
            <person name="Dunne R.L."/>
            <person name="Upcroft J.A."/>
            <person name="Upcroft P."/>
            <person name="White O."/>
            <person name="Salzberg S.L."/>
            <person name="Tang P."/>
            <person name="Chiu C.-H."/>
            <person name="Lee Y.-S."/>
            <person name="Embley T.M."/>
            <person name="Coombs G.H."/>
            <person name="Mottram J.C."/>
            <person name="Tachezy J."/>
            <person name="Fraser-Liggett C.M."/>
            <person name="Johnson P.J."/>
        </authorList>
    </citation>
    <scope>NUCLEOTIDE SEQUENCE [LARGE SCALE GENOMIC DNA]</scope>
    <source>
        <strain evidence="2">G3</strain>
    </source>
</reference>
<dbReference type="InParanoid" id="A2FPD4"/>
<protein>
    <submittedName>
        <fullName evidence="2">Cell differentiation family, Rcd1-like containing protein</fullName>
    </submittedName>
</protein>
<dbReference type="FunFam" id="1.25.10.10:FF:000661">
    <property type="entry name" value="Cell differentiation family, Rcd1-like containing protein"/>
    <property type="match status" value="1"/>
</dbReference>
<dbReference type="EMBL" id="DS113923">
    <property type="protein sequence ID" value="EAX93247.1"/>
    <property type="molecule type" value="Genomic_DNA"/>
</dbReference>
<name>A2FPD4_TRIV3</name>
<dbReference type="SUPFAM" id="SSF48371">
    <property type="entry name" value="ARM repeat"/>
    <property type="match status" value="1"/>
</dbReference>
<evidence type="ECO:0000313" key="2">
    <source>
        <dbReference type="EMBL" id="EAX93247.1"/>
    </source>
</evidence>
<sequence>MGYRPQTPNWSNAPQFFPQVPLQQNQYSQMAVRNETAIAQIKLITLSQKDRAEAIQSLSHQREQIPNIGVLLWESPASVAALLEEIISVVPHIAAISNSPVTTQTTISSNHAARVCYALTLFQSIAVASDEVRTQFLKADIPSYLTPFLHTLNQSRECEHFKLASLGIIGTIAMSNSQEAFDYLISKDFVPLCLRILKFSSEIHKIFASYIIQRILSTQRGIDEICKDAEKIKSVLDVLYNEVKILVVNYNPRIVRNIIFAYQYLFQSKVAVSILSQYQFDELDTLAKSQKCEESFLKLIYQLVNHQFA</sequence>
<reference evidence="2" key="1">
    <citation type="submission" date="2006-10" db="EMBL/GenBank/DDBJ databases">
        <authorList>
            <person name="Amadeo P."/>
            <person name="Zhao Q."/>
            <person name="Wortman J."/>
            <person name="Fraser-Liggett C."/>
            <person name="Carlton J."/>
        </authorList>
    </citation>
    <scope>NUCLEOTIDE SEQUENCE</scope>
    <source>
        <strain evidence="2">G3</strain>
    </source>
</reference>
<dbReference type="GO" id="GO:0000932">
    <property type="term" value="C:P-body"/>
    <property type="evidence" value="ECO:0000318"/>
    <property type="project" value="GO_Central"/>
</dbReference>
<evidence type="ECO:0000256" key="1">
    <source>
        <dbReference type="ARBA" id="ARBA00006385"/>
    </source>
</evidence>
<evidence type="ECO:0000313" key="3">
    <source>
        <dbReference type="Proteomes" id="UP000001542"/>
    </source>
</evidence>
<proteinExistence type="inferred from homology"/>
<dbReference type="GO" id="GO:0006402">
    <property type="term" value="P:mRNA catabolic process"/>
    <property type="evidence" value="ECO:0007669"/>
    <property type="project" value="InterPro"/>
</dbReference>
<keyword evidence="3" id="KW-1185">Reference proteome</keyword>
<dbReference type="RefSeq" id="XP_001306177.1">
    <property type="nucleotide sequence ID" value="XM_001306176.1"/>
</dbReference>
<dbReference type="eggNOG" id="KOG3036">
    <property type="taxonomic scope" value="Eukaryota"/>
</dbReference>
<organism evidence="2 3">
    <name type="scientific">Trichomonas vaginalis (strain ATCC PRA-98 / G3)</name>
    <dbReference type="NCBI Taxonomy" id="412133"/>
    <lineage>
        <taxon>Eukaryota</taxon>
        <taxon>Metamonada</taxon>
        <taxon>Parabasalia</taxon>
        <taxon>Trichomonadida</taxon>
        <taxon>Trichomonadidae</taxon>
        <taxon>Trichomonas</taxon>
    </lineage>
</organism>
<dbReference type="PANTHER" id="PTHR12262">
    <property type="entry name" value="CCR4-NOT TRANSCRIPTION COMPLEX SUBUNIT 9"/>
    <property type="match status" value="1"/>
</dbReference>
<accession>A2FPD4</accession>
<comment type="similarity">
    <text evidence="1">Belongs to the CNOT9 family.</text>
</comment>
<dbReference type="InterPro" id="IPR016024">
    <property type="entry name" value="ARM-type_fold"/>
</dbReference>